<protein>
    <submittedName>
        <fullName evidence="1">Uncharacterized protein</fullName>
    </submittedName>
</protein>
<name>A0A2S5GHP3_9BURK</name>
<evidence type="ECO:0000313" key="2">
    <source>
        <dbReference type="Proteomes" id="UP000239990"/>
    </source>
</evidence>
<dbReference type="AlphaFoldDB" id="A0A2S5GHP3"/>
<dbReference type="OrthoDB" id="8657055at2"/>
<dbReference type="EMBL" id="PREU01000026">
    <property type="protein sequence ID" value="PPA72562.1"/>
    <property type="molecule type" value="Genomic_DNA"/>
</dbReference>
<feature type="non-terminal residue" evidence="1">
    <location>
        <position position="101"/>
    </location>
</feature>
<dbReference type="RefSeq" id="WP_104145967.1">
    <property type="nucleotide sequence ID" value="NZ_PREU01000026.1"/>
</dbReference>
<sequence length="101" mass="11102">MADCLHMFRGYRVPPATVEAVKQAIIDTPRCVDIKALQGVVLPALVAVDPWPSTSRTAAAALAVQSFLFDASRAGLVQRRTNGWKFPYWWRVKAASGAECR</sequence>
<evidence type="ECO:0000313" key="1">
    <source>
        <dbReference type="EMBL" id="PPA72562.1"/>
    </source>
</evidence>
<dbReference type="Proteomes" id="UP000239990">
    <property type="component" value="Unassembled WGS sequence"/>
</dbReference>
<comment type="caution">
    <text evidence="1">The sequence shown here is derived from an EMBL/GenBank/DDBJ whole genome shotgun (WGS) entry which is preliminary data.</text>
</comment>
<gene>
    <name evidence="1" type="ORF">C4E15_30050</name>
</gene>
<reference evidence="1 2" key="1">
    <citation type="submission" date="2018-02" db="EMBL/GenBank/DDBJ databases">
        <title>Draft Genome of Achromobacter spanius stain 6.</title>
        <authorList>
            <person name="Gunasekera T.S."/>
            <person name="Radwan O."/>
            <person name="Ruiz O.N."/>
        </authorList>
    </citation>
    <scope>NUCLEOTIDE SEQUENCE [LARGE SCALE GENOMIC DNA]</scope>
    <source>
        <strain evidence="1 2">6</strain>
    </source>
</reference>
<accession>A0A2S5GHP3</accession>
<proteinExistence type="predicted"/>
<organism evidence="1 2">
    <name type="scientific">Achromobacter spanius</name>
    <dbReference type="NCBI Taxonomy" id="217203"/>
    <lineage>
        <taxon>Bacteria</taxon>
        <taxon>Pseudomonadati</taxon>
        <taxon>Pseudomonadota</taxon>
        <taxon>Betaproteobacteria</taxon>
        <taxon>Burkholderiales</taxon>
        <taxon>Alcaligenaceae</taxon>
        <taxon>Achromobacter</taxon>
    </lineage>
</organism>